<accession>A0A4Y7ILM0</accession>
<dbReference type="EMBL" id="CM010716">
    <property type="protein sequence ID" value="RZC49784.1"/>
    <property type="molecule type" value="Genomic_DNA"/>
</dbReference>
<dbReference type="AlphaFoldDB" id="A0A4Y7ILM0"/>
<reference evidence="1 2" key="1">
    <citation type="journal article" date="2018" name="Science">
        <title>The opium poppy genome and morphinan production.</title>
        <authorList>
            <person name="Guo L."/>
            <person name="Winzer T."/>
            <person name="Yang X."/>
            <person name="Li Y."/>
            <person name="Ning Z."/>
            <person name="He Z."/>
            <person name="Teodor R."/>
            <person name="Lu Y."/>
            <person name="Bowser T.A."/>
            <person name="Graham I.A."/>
            <person name="Ye K."/>
        </authorList>
    </citation>
    <scope>NUCLEOTIDE SEQUENCE [LARGE SCALE GENOMIC DNA]</scope>
    <source>
        <strain evidence="2">cv. HN1</strain>
        <tissue evidence="1">Leaves</tissue>
    </source>
</reference>
<protein>
    <submittedName>
        <fullName evidence="1">Uncharacterized protein</fullName>
    </submittedName>
</protein>
<dbReference type="Proteomes" id="UP000316621">
    <property type="component" value="Chromosome 2"/>
</dbReference>
<keyword evidence="2" id="KW-1185">Reference proteome</keyword>
<evidence type="ECO:0000313" key="1">
    <source>
        <dbReference type="EMBL" id="RZC49784.1"/>
    </source>
</evidence>
<sequence length="74" mass="8671">MWIYNVMVRILWSQTHNGNPYWLSDSSQGDRNFKDSAKGHPISVVCMRLSKHRGRPALERFAGLKAIRWDEELI</sequence>
<organism evidence="1 2">
    <name type="scientific">Papaver somniferum</name>
    <name type="common">Opium poppy</name>
    <dbReference type="NCBI Taxonomy" id="3469"/>
    <lineage>
        <taxon>Eukaryota</taxon>
        <taxon>Viridiplantae</taxon>
        <taxon>Streptophyta</taxon>
        <taxon>Embryophyta</taxon>
        <taxon>Tracheophyta</taxon>
        <taxon>Spermatophyta</taxon>
        <taxon>Magnoliopsida</taxon>
        <taxon>Ranunculales</taxon>
        <taxon>Papaveraceae</taxon>
        <taxon>Papaveroideae</taxon>
        <taxon>Papaver</taxon>
    </lineage>
</organism>
<proteinExistence type="predicted"/>
<gene>
    <name evidence="1" type="ORF">C5167_018210</name>
</gene>
<name>A0A4Y7ILM0_PAPSO</name>
<evidence type="ECO:0000313" key="2">
    <source>
        <dbReference type="Proteomes" id="UP000316621"/>
    </source>
</evidence>
<dbReference type="Gramene" id="RZC49784">
    <property type="protein sequence ID" value="RZC49784"/>
    <property type="gene ID" value="C5167_018210"/>
</dbReference>